<keyword evidence="1" id="KW-0732">Signal</keyword>
<dbReference type="RefSeq" id="WP_007019946.1">
    <property type="nucleotide sequence ID" value="NZ_CH724125.1"/>
</dbReference>
<comment type="caution">
    <text evidence="2">The sequence shown here is derived from an EMBL/GenBank/DDBJ whole genome shotgun (WGS) entry which is preliminary data.</text>
</comment>
<evidence type="ECO:0000313" key="2">
    <source>
        <dbReference type="EMBL" id="EAR61252.1"/>
    </source>
</evidence>
<organism evidence="2 3">
    <name type="scientific">Neptuniibacter caesariensis</name>
    <dbReference type="NCBI Taxonomy" id="207954"/>
    <lineage>
        <taxon>Bacteria</taxon>
        <taxon>Pseudomonadati</taxon>
        <taxon>Pseudomonadota</taxon>
        <taxon>Gammaproteobacteria</taxon>
        <taxon>Oceanospirillales</taxon>
        <taxon>Oceanospirillaceae</taxon>
        <taxon>Neptuniibacter</taxon>
    </lineage>
</organism>
<accession>A0A7U8GSH1</accession>
<dbReference type="AlphaFoldDB" id="A0A7U8GSH1"/>
<feature type="chain" id="PRO_5031529694" description="Secreted protein" evidence="1">
    <location>
        <begin position="27"/>
        <end position="135"/>
    </location>
</feature>
<feature type="signal peptide" evidence="1">
    <location>
        <begin position="1"/>
        <end position="26"/>
    </location>
</feature>
<proteinExistence type="predicted"/>
<name>A0A7U8GSH1_NEPCE</name>
<sequence length="135" mass="14479">MNKRFRQSLLGISLTGLMAIPGFAIAESMQYQCTYTQASYTAPFMKSPSIRNCPEGKCSYHVAVSGSVASINKVAGFTVEQNDTMLKLSRTAKDPVMGGMDTTVFTLNKGDLSFESVKTTTPSVVLTTTGQCTAL</sequence>
<dbReference type="OrthoDB" id="6119523at2"/>
<evidence type="ECO:0000313" key="3">
    <source>
        <dbReference type="Proteomes" id="UP000002171"/>
    </source>
</evidence>
<evidence type="ECO:0000256" key="1">
    <source>
        <dbReference type="SAM" id="SignalP"/>
    </source>
</evidence>
<evidence type="ECO:0008006" key="4">
    <source>
        <dbReference type="Google" id="ProtNLM"/>
    </source>
</evidence>
<keyword evidence="3" id="KW-1185">Reference proteome</keyword>
<dbReference type="EMBL" id="AAOW01000009">
    <property type="protein sequence ID" value="EAR61252.1"/>
    <property type="molecule type" value="Genomic_DNA"/>
</dbReference>
<protein>
    <recommendedName>
        <fullName evidence="4">Secreted protein</fullName>
    </recommendedName>
</protein>
<gene>
    <name evidence="2" type="ORF">MED92_11014</name>
</gene>
<dbReference type="Proteomes" id="UP000002171">
    <property type="component" value="Unassembled WGS sequence"/>
</dbReference>
<reference evidence="2 3" key="1">
    <citation type="submission" date="2006-02" db="EMBL/GenBank/DDBJ databases">
        <authorList>
            <person name="Pinhassi J."/>
            <person name="Pedros-Alio C."/>
            <person name="Ferriera S."/>
            <person name="Johnson J."/>
            <person name="Kravitz S."/>
            <person name="Halpern A."/>
            <person name="Remington K."/>
            <person name="Beeson K."/>
            <person name="Tran B."/>
            <person name="Rogers Y.-H."/>
            <person name="Friedman R."/>
            <person name="Venter J.C."/>
        </authorList>
    </citation>
    <scope>NUCLEOTIDE SEQUENCE [LARGE SCALE GENOMIC DNA]</scope>
    <source>
        <strain evidence="2 3">MED92</strain>
    </source>
</reference>